<comment type="caution">
    <text evidence="6">The sequence shown here is derived from an EMBL/GenBank/DDBJ whole genome shotgun (WGS) entry which is preliminary data.</text>
</comment>
<keyword evidence="4 5" id="KW-0472">Membrane</keyword>
<dbReference type="Gene3D" id="1.10.357.140">
    <property type="entry name" value="UbiA prenyltransferase"/>
    <property type="match status" value="1"/>
</dbReference>
<evidence type="ECO:0000256" key="5">
    <source>
        <dbReference type="SAM" id="Phobius"/>
    </source>
</evidence>
<feature type="transmembrane region" description="Helical" evidence="5">
    <location>
        <begin position="123"/>
        <end position="145"/>
    </location>
</feature>
<evidence type="ECO:0000256" key="2">
    <source>
        <dbReference type="ARBA" id="ARBA00022692"/>
    </source>
</evidence>
<dbReference type="Proteomes" id="UP000179243">
    <property type="component" value="Unassembled WGS sequence"/>
</dbReference>
<dbReference type="PANTHER" id="PTHR42723">
    <property type="entry name" value="CHLOROPHYLL SYNTHASE"/>
    <property type="match status" value="1"/>
</dbReference>
<feature type="transmembrane region" description="Helical" evidence="5">
    <location>
        <begin position="255"/>
        <end position="272"/>
    </location>
</feature>
<feature type="transmembrane region" description="Helical" evidence="5">
    <location>
        <begin position="232"/>
        <end position="249"/>
    </location>
</feature>
<proteinExistence type="predicted"/>
<evidence type="ECO:0000313" key="7">
    <source>
        <dbReference type="Proteomes" id="UP000179243"/>
    </source>
</evidence>
<comment type="subcellular location">
    <subcellularLocation>
        <location evidence="1">Membrane</location>
        <topology evidence="1">Multi-pass membrane protein</topology>
    </subcellularLocation>
</comment>
<evidence type="ECO:0000313" key="6">
    <source>
        <dbReference type="EMBL" id="OGK01932.1"/>
    </source>
</evidence>
<organism evidence="6 7">
    <name type="scientific">Candidatus Raymondbacteria bacterium RIFOXYD12_FULL_49_13</name>
    <dbReference type="NCBI Taxonomy" id="1817890"/>
    <lineage>
        <taxon>Bacteria</taxon>
        <taxon>Raymondiibacteriota</taxon>
    </lineage>
</organism>
<evidence type="ECO:0000256" key="1">
    <source>
        <dbReference type="ARBA" id="ARBA00004141"/>
    </source>
</evidence>
<feature type="transmembrane region" description="Helical" evidence="5">
    <location>
        <begin position="12"/>
        <end position="32"/>
    </location>
</feature>
<dbReference type="GO" id="GO:0016020">
    <property type="term" value="C:membrane"/>
    <property type="evidence" value="ECO:0007669"/>
    <property type="project" value="UniProtKB-SubCell"/>
</dbReference>
<name>A0A1F7F5S1_UNCRA</name>
<dbReference type="GO" id="GO:0016765">
    <property type="term" value="F:transferase activity, transferring alkyl or aryl (other than methyl) groups"/>
    <property type="evidence" value="ECO:0007669"/>
    <property type="project" value="InterPro"/>
</dbReference>
<evidence type="ECO:0008006" key="8">
    <source>
        <dbReference type="Google" id="ProtNLM"/>
    </source>
</evidence>
<dbReference type="InterPro" id="IPR050475">
    <property type="entry name" value="Prenyltransferase_related"/>
</dbReference>
<accession>A0A1F7F5S1</accession>
<protein>
    <recommendedName>
        <fullName evidence="8">Prenyltransferase</fullName>
    </recommendedName>
</protein>
<evidence type="ECO:0000256" key="4">
    <source>
        <dbReference type="ARBA" id="ARBA00023136"/>
    </source>
</evidence>
<feature type="transmembrane region" description="Helical" evidence="5">
    <location>
        <begin position="53"/>
        <end position="81"/>
    </location>
</feature>
<gene>
    <name evidence="6" type="ORF">A2519_05705</name>
</gene>
<reference evidence="6 7" key="1">
    <citation type="journal article" date="2016" name="Nat. Commun.">
        <title>Thousands of microbial genomes shed light on interconnected biogeochemical processes in an aquifer system.</title>
        <authorList>
            <person name="Anantharaman K."/>
            <person name="Brown C.T."/>
            <person name="Hug L.A."/>
            <person name="Sharon I."/>
            <person name="Castelle C.J."/>
            <person name="Probst A.J."/>
            <person name="Thomas B.C."/>
            <person name="Singh A."/>
            <person name="Wilkins M.J."/>
            <person name="Karaoz U."/>
            <person name="Brodie E.L."/>
            <person name="Williams K.H."/>
            <person name="Hubbard S.S."/>
            <person name="Banfield J.F."/>
        </authorList>
    </citation>
    <scope>NUCLEOTIDE SEQUENCE [LARGE SCALE GENOMIC DNA]</scope>
</reference>
<feature type="transmembrane region" description="Helical" evidence="5">
    <location>
        <begin position="194"/>
        <end position="211"/>
    </location>
</feature>
<dbReference type="InterPro" id="IPR044878">
    <property type="entry name" value="UbiA_sf"/>
</dbReference>
<dbReference type="PANTHER" id="PTHR42723:SF1">
    <property type="entry name" value="CHLOROPHYLL SYNTHASE, CHLOROPLASTIC"/>
    <property type="match status" value="1"/>
</dbReference>
<feature type="transmembrane region" description="Helical" evidence="5">
    <location>
        <begin position="293"/>
        <end position="316"/>
    </location>
</feature>
<dbReference type="EMBL" id="MFYX01000116">
    <property type="protein sequence ID" value="OGK01932.1"/>
    <property type="molecule type" value="Genomic_DNA"/>
</dbReference>
<feature type="transmembrane region" description="Helical" evidence="5">
    <location>
        <begin position="157"/>
        <end position="179"/>
    </location>
</feature>
<dbReference type="AlphaFoldDB" id="A0A1F7F5S1"/>
<dbReference type="Pfam" id="PF01040">
    <property type="entry name" value="UbiA"/>
    <property type="match status" value="1"/>
</dbReference>
<dbReference type="InterPro" id="IPR000537">
    <property type="entry name" value="UbiA_prenyltransferase"/>
</dbReference>
<keyword evidence="3 5" id="KW-1133">Transmembrane helix</keyword>
<keyword evidence="2 5" id="KW-0812">Transmembrane</keyword>
<sequence>MKKAFLFLCDALFITRPIIFIPVWGYFILGVYRAKVLFAPEALYHITILGRDFPIMLSFGSAETITGLIMFTLLLGGAYVLNQLTDIEADKENEGLPLIAKAGVSTRLAAIETGILLLVPSLYSVYVGGHTCTLFLCSLLLLVAYSAKPFRFTGRPFLDFLSNALGYGLLAFGLGWLYALGNEFMGVRTYLKEAAPYFFFMVAGSINSTIPDMEGDEKAGKTTTAVFMGTRLSNGISTGAIICALAFAFQNHDPIAIVTGLVCIPFFFRYLLTNNPKHVMMTFQFCGGFLMALEVLIFPWFFFFGIMTFALTRLYFLKRYNITYPKLG</sequence>
<evidence type="ECO:0000256" key="3">
    <source>
        <dbReference type="ARBA" id="ARBA00022989"/>
    </source>
</evidence>